<proteinExistence type="predicted"/>
<dbReference type="SUPFAM" id="SSF81383">
    <property type="entry name" value="F-box domain"/>
    <property type="match status" value="1"/>
</dbReference>
<dbReference type="Gene3D" id="1.20.1280.50">
    <property type="match status" value="1"/>
</dbReference>
<sequence>MHGFDALPVELIADILGELDVSSLITVSYLSRRLHTISSDNSLNPWRRPILRNLHAAYLSQDAASYEPCLKHLSVRTTVPRQNWVEILSLAKTEWLLFQATLPNLKASEWEEAFKRRFLPGWERWKKDTSWKEVFMKMLHRVWHRSHSSCTSDEAWTKYITINRTGTANELEASSRNYNPVTIFNEFKLQNNLAHMQTHIRLVVEFADVRILAFGVLHKPRSTFRINRNARILLHPPGVEKDVCDDDPECIEWRSTRSTQSSYSSDHVHAEQVVAPYTQANLNQMYRRLVRPLPAASHANYPFYTPGGGDKRWFGMGENEEGGRKWMGGLMLTAQILGPHTKEPFTDGPRLQDMDLVIGAGRSQYASFTWADLDAIAPWLELTKRIDGPGLGH</sequence>
<dbReference type="Pfam" id="PF12937">
    <property type="entry name" value="F-box-like"/>
    <property type="match status" value="1"/>
</dbReference>
<protein>
    <recommendedName>
        <fullName evidence="1">F-box domain-containing protein</fullName>
    </recommendedName>
</protein>
<evidence type="ECO:0000313" key="3">
    <source>
        <dbReference type="Proteomes" id="UP001497453"/>
    </source>
</evidence>
<dbReference type="PROSITE" id="PS50181">
    <property type="entry name" value="FBOX"/>
    <property type="match status" value="1"/>
</dbReference>
<reference evidence="3" key="1">
    <citation type="submission" date="2024-04" db="EMBL/GenBank/DDBJ databases">
        <authorList>
            <person name="Shaw F."/>
            <person name="Minotto A."/>
        </authorList>
    </citation>
    <scope>NUCLEOTIDE SEQUENCE [LARGE SCALE GENOMIC DNA]</scope>
</reference>
<organism evidence="2 3">
    <name type="scientific">Somion occarium</name>
    <dbReference type="NCBI Taxonomy" id="3059160"/>
    <lineage>
        <taxon>Eukaryota</taxon>
        <taxon>Fungi</taxon>
        <taxon>Dikarya</taxon>
        <taxon>Basidiomycota</taxon>
        <taxon>Agaricomycotina</taxon>
        <taxon>Agaricomycetes</taxon>
        <taxon>Polyporales</taxon>
        <taxon>Cerrenaceae</taxon>
        <taxon>Somion</taxon>
    </lineage>
</organism>
<evidence type="ECO:0000313" key="2">
    <source>
        <dbReference type="EMBL" id="CAL1701302.1"/>
    </source>
</evidence>
<feature type="domain" description="F-box" evidence="1">
    <location>
        <begin position="1"/>
        <end position="49"/>
    </location>
</feature>
<gene>
    <name evidence="2" type="ORF">GFSPODELE1_LOCUS3518</name>
</gene>
<dbReference type="Proteomes" id="UP001497453">
    <property type="component" value="Chromosome 2"/>
</dbReference>
<accession>A0ABP1D2K3</accession>
<name>A0ABP1D2K3_9APHY</name>
<dbReference type="InterPro" id="IPR036047">
    <property type="entry name" value="F-box-like_dom_sf"/>
</dbReference>
<dbReference type="EMBL" id="OZ037945">
    <property type="protein sequence ID" value="CAL1701302.1"/>
    <property type="molecule type" value="Genomic_DNA"/>
</dbReference>
<keyword evidence="3" id="KW-1185">Reference proteome</keyword>
<dbReference type="InterPro" id="IPR001810">
    <property type="entry name" value="F-box_dom"/>
</dbReference>
<evidence type="ECO:0000259" key="1">
    <source>
        <dbReference type="PROSITE" id="PS50181"/>
    </source>
</evidence>